<dbReference type="InterPro" id="IPR027417">
    <property type="entry name" value="P-loop_NTPase"/>
</dbReference>
<dbReference type="Gene3D" id="2.30.30.40">
    <property type="entry name" value="SH3 Domains"/>
    <property type="match status" value="1"/>
</dbReference>
<dbReference type="Pfam" id="PF13401">
    <property type="entry name" value="AAA_22"/>
    <property type="match status" value="1"/>
</dbReference>
<dbReference type="PROSITE" id="PS51781">
    <property type="entry name" value="SH3B"/>
    <property type="match status" value="1"/>
</dbReference>
<evidence type="ECO:0000259" key="2">
    <source>
        <dbReference type="PROSITE" id="PS51781"/>
    </source>
</evidence>
<dbReference type="InterPro" id="IPR052026">
    <property type="entry name" value="ExeA_AAA_ATPase_DNA-bind"/>
</dbReference>
<dbReference type="Pfam" id="PF08239">
    <property type="entry name" value="SH3_3"/>
    <property type="match status" value="1"/>
</dbReference>
<dbReference type="PANTHER" id="PTHR35894:SF1">
    <property type="entry name" value="PHOSPHORIBULOKINASE _ URIDINE KINASE FAMILY"/>
    <property type="match status" value="1"/>
</dbReference>
<gene>
    <name evidence="3" type="ORF">ENJ61_03710</name>
</gene>
<evidence type="ECO:0000313" key="3">
    <source>
        <dbReference type="EMBL" id="HHJ63993.1"/>
    </source>
</evidence>
<sequence>MRNYLEFFGFKDDPFKITPDASYFFLSESHQEALTALRYILESEEGFAVVIGEPGTGKTLTVRKFIEELPSSVRYAYILFPNLSPEELFEAVLEDLGVPASGGTKNRLFSTLRDYLIETRREGGKVLIVVDEAQNLPTETLEELRILSNLETDSMKLLQIILLGQPELEEKLDSPKLRQLRQRITVLVRLRNFTYEETRAYVDFRIAKAGSGNVRLHPGVYRKLYRYSLGIPRVINILMERSLMAAFVEESREIKPSHVDRSAESIGIRVRGREMKPLRIALYVSAALLAGGAFFLYRYGDRLGAKLPNPTEEVSRTAGTQLKRAVVSVPMLNMRESPDLRSGVIYVLREGDELEVLGEGPQTWLLVRFRRGDLRVEGWVNGKYVSSR</sequence>
<dbReference type="InterPro" id="IPR049945">
    <property type="entry name" value="AAA_22"/>
</dbReference>
<feature type="domain" description="SH3b" evidence="2">
    <location>
        <begin position="322"/>
        <end position="388"/>
    </location>
</feature>
<organism evidence="3">
    <name type="scientific">Aquifex aeolicus</name>
    <dbReference type="NCBI Taxonomy" id="63363"/>
    <lineage>
        <taxon>Bacteria</taxon>
        <taxon>Pseudomonadati</taxon>
        <taxon>Aquificota</taxon>
        <taxon>Aquificia</taxon>
        <taxon>Aquificales</taxon>
        <taxon>Aquificaceae</taxon>
        <taxon>Aquifex</taxon>
    </lineage>
</organism>
<dbReference type="AlphaFoldDB" id="A0A7C5Q2P9"/>
<feature type="transmembrane region" description="Helical" evidence="1">
    <location>
        <begin position="280"/>
        <end position="300"/>
    </location>
</feature>
<proteinExistence type="predicted"/>
<evidence type="ECO:0000256" key="1">
    <source>
        <dbReference type="SAM" id="Phobius"/>
    </source>
</evidence>
<dbReference type="SUPFAM" id="SSF52540">
    <property type="entry name" value="P-loop containing nucleoside triphosphate hydrolases"/>
    <property type="match status" value="1"/>
</dbReference>
<keyword evidence="1" id="KW-1133">Transmembrane helix</keyword>
<keyword evidence="1" id="KW-0472">Membrane</keyword>
<dbReference type="InterPro" id="IPR003646">
    <property type="entry name" value="SH3-like_bac-type"/>
</dbReference>
<reference evidence="3" key="1">
    <citation type="journal article" date="2020" name="mSystems">
        <title>Genome- and Community-Level Interaction Insights into Carbon Utilization and Element Cycling Functions of Hydrothermarchaeota in Hydrothermal Sediment.</title>
        <authorList>
            <person name="Zhou Z."/>
            <person name="Liu Y."/>
            <person name="Xu W."/>
            <person name="Pan J."/>
            <person name="Luo Z.H."/>
            <person name="Li M."/>
        </authorList>
    </citation>
    <scope>NUCLEOTIDE SEQUENCE [LARGE SCALE GENOMIC DNA]</scope>
    <source>
        <strain evidence="3">HyVt-501</strain>
    </source>
</reference>
<comment type="caution">
    <text evidence="3">The sequence shown here is derived from an EMBL/GenBank/DDBJ whole genome shotgun (WGS) entry which is preliminary data.</text>
</comment>
<dbReference type="PANTHER" id="PTHR35894">
    <property type="entry name" value="GENERAL SECRETION PATHWAY PROTEIN A-RELATED"/>
    <property type="match status" value="1"/>
</dbReference>
<dbReference type="Gene3D" id="3.40.50.300">
    <property type="entry name" value="P-loop containing nucleotide triphosphate hydrolases"/>
    <property type="match status" value="1"/>
</dbReference>
<protein>
    <submittedName>
        <fullName evidence="3">AAA family ATPase</fullName>
    </submittedName>
</protein>
<dbReference type="Proteomes" id="UP000885792">
    <property type="component" value="Unassembled WGS sequence"/>
</dbReference>
<dbReference type="EMBL" id="DRNB01000139">
    <property type="protein sequence ID" value="HHJ63993.1"/>
    <property type="molecule type" value="Genomic_DNA"/>
</dbReference>
<dbReference type="GO" id="GO:0016887">
    <property type="term" value="F:ATP hydrolysis activity"/>
    <property type="evidence" value="ECO:0007669"/>
    <property type="project" value="InterPro"/>
</dbReference>
<accession>A0A7C5Q2P9</accession>
<keyword evidence="1" id="KW-0812">Transmembrane</keyword>
<name>A0A7C5Q2P9_AQUAO</name>